<sequence>MINLQIQLHLRIQIRKVALTDGYEDAIVVSAITADNFELKHGLLTPVRNKQFYGHDKEDLYADILYFNKITSTLKFPDVPNTSIKLMLFPKAVKIANGICMLKHLKYLNLFDCALLEKLPEDLGRLECLEQLDITYTRISHLPQSILRLKRLSIATSSELLQR</sequence>
<dbReference type="Pfam" id="PF23598">
    <property type="entry name" value="LRR_14"/>
    <property type="match status" value="1"/>
</dbReference>
<evidence type="ECO:0000313" key="3">
    <source>
        <dbReference type="EMBL" id="GEW44323.1"/>
    </source>
</evidence>
<dbReference type="EMBL" id="BKCJ010058571">
    <property type="protein sequence ID" value="GEW44323.1"/>
    <property type="molecule type" value="Genomic_DNA"/>
</dbReference>
<reference evidence="3" key="1">
    <citation type="journal article" date="2019" name="Sci. Rep.">
        <title>Draft genome of Tanacetum cinerariifolium, the natural source of mosquito coil.</title>
        <authorList>
            <person name="Yamashiro T."/>
            <person name="Shiraishi A."/>
            <person name="Satake H."/>
            <person name="Nakayama K."/>
        </authorList>
    </citation>
    <scope>NUCLEOTIDE SEQUENCE</scope>
</reference>
<dbReference type="InterPro" id="IPR032675">
    <property type="entry name" value="LRR_dom_sf"/>
</dbReference>
<dbReference type="InterPro" id="IPR055414">
    <property type="entry name" value="LRR_R13L4/SHOC2-like"/>
</dbReference>
<comment type="caution">
    <text evidence="3">The sequence shown here is derived from an EMBL/GenBank/DDBJ whole genome shotgun (WGS) entry which is preliminary data.</text>
</comment>
<feature type="domain" description="Disease resistance R13L4/SHOC-2-like LRR" evidence="2">
    <location>
        <begin position="97"/>
        <end position="153"/>
    </location>
</feature>
<evidence type="ECO:0000259" key="2">
    <source>
        <dbReference type="Pfam" id="PF23598"/>
    </source>
</evidence>
<protein>
    <submittedName>
        <fullName evidence="3">30S ribosomal protein S10, chloroplastic</fullName>
    </submittedName>
</protein>
<keyword evidence="3" id="KW-0687">Ribonucleoprotein</keyword>
<keyword evidence="3" id="KW-0689">Ribosomal protein</keyword>
<dbReference type="GO" id="GO:0005840">
    <property type="term" value="C:ribosome"/>
    <property type="evidence" value="ECO:0007669"/>
    <property type="project" value="UniProtKB-KW"/>
</dbReference>
<name>A0A699GUQ2_TANCI</name>
<keyword evidence="1" id="KW-0677">Repeat</keyword>
<gene>
    <name evidence="3" type="ORF">Tci_216299</name>
</gene>
<evidence type="ECO:0000256" key="1">
    <source>
        <dbReference type="ARBA" id="ARBA00022737"/>
    </source>
</evidence>
<dbReference type="Gene3D" id="3.80.10.10">
    <property type="entry name" value="Ribonuclease Inhibitor"/>
    <property type="match status" value="1"/>
</dbReference>
<accession>A0A699GUQ2</accession>
<dbReference type="AlphaFoldDB" id="A0A699GUQ2"/>
<dbReference type="PANTHER" id="PTHR47186:SF17">
    <property type="entry name" value="LEUCINE-RICH REPEAT DOMAIN SUPERFAMILY"/>
    <property type="match status" value="1"/>
</dbReference>
<dbReference type="PANTHER" id="PTHR47186">
    <property type="entry name" value="LEUCINE-RICH REPEAT-CONTAINING PROTEIN 57"/>
    <property type="match status" value="1"/>
</dbReference>
<dbReference type="SUPFAM" id="SSF52047">
    <property type="entry name" value="RNI-like"/>
    <property type="match status" value="1"/>
</dbReference>
<proteinExistence type="predicted"/>
<organism evidence="3">
    <name type="scientific">Tanacetum cinerariifolium</name>
    <name type="common">Dalmatian daisy</name>
    <name type="synonym">Chrysanthemum cinerariifolium</name>
    <dbReference type="NCBI Taxonomy" id="118510"/>
    <lineage>
        <taxon>Eukaryota</taxon>
        <taxon>Viridiplantae</taxon>
        <taxon>Streptophyta</taxon>
        <taxon>Embryophyta</taxon>
        <taxon>Tracheophyta</taxon>
        <taxon>Spermatophyta</taxon>
        <taxon>Magnoliopsida</taxon>
        <taxon>eudicotyledons</taxon>
        <taxon>Gunneridae</taxon>
        <taxon>Pentapetalae</taxon>
        <taxon>asterids</taxon>
        <taxon>campanulids</taxon>
        <taxon>Asterales</taxon>
        <taxon>Asteraceae</taxon>
        <taxon>Asteroideae</taxon>
        <taxon>Anthemideae</taxon>
        <taxon>Anthemidinae</taxon>
        <taxon>Tanacetum</taxon>
    </lineage>
</organism>